<evidence type="ECO:0000256" key="10">
    <source>
        <dbReference type="RuleBase" id="RU364005"/>
    </source>
</evidence>
<keyword evidence="5 10" id="KW-0732">Signal</keyword>
<keyword evidence="8 10" id="KW-0472">Membrane</keyword>
<comment type="similarity">
    <text evidence="1 10">Belongs to the alphaproteobacteria porin family.</text>
</comment>
<keyword evidence="9 10" id="KW-0998">Cell outer membrane</keyword>
<name>A0ABQ6CZN3_9HYPH</name>
<keyword evidence="6 10" id="KW-0406">Ion transport</keyword>
<dbReference type="RefSeq" id="WP_284316687.1">
    <property type="nucleotide sequence ID" value="NZ_BSPC01000080.1"/>
</dbReference>
<keyword evidence="3 10" id="KW-1134">Transmembrane beta strand</keyword>
<reference evidence="12" key="1">
    <citation type="journal article" date="2019" name="Int. J. Syst. Evol. Microbiol.">
        <title>The Global Catalogue of Microorganisms (GCM) 10K type strain sequencing project: providing services to taxonomists for standard genome sequencing and annotation.</title>
        <authorList>
            <consortium name="The Broad Institute Genomics Platform"/>
            <consortium name="The Broad Institute Genome Sequencing Center for Infectious Disease"/>
            <person name="Wu L."/>
            <person name="Ma J."/>
        </authorList>
    </citation>
    <scope>NUCLEOTIDE SEQUENCE [LARGE SCALE GENOMIC DNA]</scope>
    <source>
        <strain evidence="12">NBRC 101365</strain>
    </source>
</reference>
<keyword evidence="7 10" id="KW-0626">Porin</keyword>
<evidence type="ECO:0000256" key="8">
    <source>
        <dbReference type="ARBA" id="ARBA00023136"/>
    </source>
</evidence>
<feature type="signal peptide" evidence="10">
    <location>
        <begin position="1"/>
        <end position="22"/>
    </location>
</feature>
<keyword evidence="12" id="KW-1185">Reference proteome</keyword>
<evidence type="ECO:0000313" key="12">
    <source>
        <dbReference type="Proteomes" id="UP001156882"/>
    </source>
</evidence>
<evidence type="ECO:0000256" key="4">
    <source>
        <dbReference type="ARBA" id="ARBA00022692"/>
    </source>
</evidence>
<sequence>MTIRSVILGACAGLLTVGVAAAADLPMTKGEAVEYVKVCSAFGPGFFYIPGSDTCLQISGQIRADYWYQSVPDPAANKRNINQTQFRTNARIRFDARTQTDYGLLRSFFELQAESNAGTAPPFGTGVHDTFTVRQAYLQFGGLTAGFAWSPYAFYDPKYQAEFFAPYFGEQGRRDLISYTAQFDKAFATLSIEDNRDHRAGTTFGNSGTLNGVAINTEGGSQVPDIVGVIGYDDNKTGWGRVQVMGALHQNRSALAAYGSDWGYSVGAAGNINFPVLSGAYIAAEGSYSEGAVKYLGVGGSQPSGSSLLSFGGADVYASTVAPFDLDRAKGWAIQAEAGLKFTDQLQAVLFGGYLDYDAPNIATSATADFHYYVIGGQVNYTVVKGFIAGAEVWYQNKDPNGGGTTVTANPRDTADSVGAGVRLRRTF</sequence>
<comment type="domain">
    <text evidence="10">Consists of 16-stranded beta-barrel sheets, with large surface-exposed loops, that form a transmembrane pore at the center of each barrel. The pore is partially ocluded by a peptide loop that folds into the pore lumen.</text>
</comment>
<evidence type="ECO:0000256" key="2">
    <source>
        <dbReference type="ARBA" id="ARBA00022448"/>
    </source>
</evidence>
<evidence type="ECO:0000256" key="9">
    <source>
        <dbReference type="ARBA" id="ARBA00023237"/>
    </source>
</evidence>
<dbReference type="InterPro" id="IPR003684">
    <property type="entry name" value="Porin_alphabac"/>
</dbReference>
<evidence type="ECO:0000313" key="11">
    <source>
        <dbReference type="EMBL" id="GLS23757.1"/>
    </source>
</evidence>
<evidence type="ECO:0000256" key="6">
    <source>
        <dbReference type="ARBA" id="ARBA00023065"/>
    </source>
</evidence>
<dbReference type="EMBL" id="BSPC01000080">
    <property type="protein sequence ID" value="GLS23757.1"/>
    <property type="molecule type" value="Genomic_DNA"/>
</dbReference>
<comment type="caution">
    <text evidence="11">The sequence shown here is derived from an EMBL/GenBank/DDBJ whole genome shotgun (WGS) entry which is preliminary data.</text>
</comment>
<evidence type="ECO:0000256" key="7">
    <source>
        <dbReference type="ARBA" id="ARBA00023114"/>
    </source>
</evidence>
<feature type="chain" id="PRO_5044974402" description="Porin" evidence="10">
    <location>
        <begin position="23"/>
        <end position="428"/>
    </location>
</feature>
<evidence type="ECO:0000256" key="5">
    <source>
        <dbReference type="ARBA" id="ARBA00022729"/>
    </source>
</evidence>
<comment type="function">
    <text evidence="10">Forms passive diffusion pores that allow small molecular weight hydrophilic materials across the outer membrane.</text>
</comment>
<organism evidence="11 12">
    <name type="scientific">Labrys miyagiensis</name>
    <dbReference type="NCBI Taxonomy" id="346912"/>
    <lineage>
        <taxon>Bacteria</taxon>
        <taxon>Pseudomonadati</taxon>
        <taxon>Pseudomonadota</taxon>
        <taxon>Alphaproteobacteria</taxon>
        <taxon>Hyphomicrobiales</taxon>
        <taxon>Xanthobacteraceae</taxon>
        <taxon>Labrys</taxon>
    </lineage>
</organism>
<dbReference type="SUPFAM" id="SSF56935">
    <property type="entry name" value="Porins"/>
    <property type="match status" value="1"/>
</dbReference>
<dbReference type="Proteomes" id="UP001156882">
    <property type="component" value="Unassembled WGS sequence"/>
</dbReference>
<dbReference type="Pfam" id="PF02530">
    <property type="entry name" value="Porin_2"/>
    <property type="match status" value="1"/>
</dbReference>
<keyword evidence="2 10" id="KW-0813">Transport</keyword>
<evidence type="ECO:0000256" key="1">
    <source>
        <dbReference type="ARBA" id="ARBA00009521"/>
    </source>
</evidence>
<keyword evidence="4 10" id="KW-0812">Transmembrane</keyword>
<gene>
    <name evidence="11" type="ORF">GCM10007874_67780</name>
</gene>
<accession>A0ABQ6CZN3</accession>
<evidence type="ECO:0000256" key="3">
    <source>
        <dbReference type="ARBA" id="ARBA00022452"/>
    </source>
</evidence>
<protein>
    <recommendedName>
        <fullName evidence="10">Porin</fullName>
    </recommendedName>
</protein>
<comment type="subcellular location">
    <subcellularLocation>
        <location evidence="10">Cell outer membrane</location>
        <topology evidence="10">Multi-pass membrane protein</topology>
    </subcellularLocation>
</comment>
<proteinExistence type="inferred from homology"/>